<reference evidence="1 2" key="1">
    <citation type="submission" date="2016-01" db="EMBL/GenBank/DDBJ databases">
        <title>The new phylogeny of the genus Mycobacterium.</title>
        <authorList>
            <person name="Tarcisio F."/>
            <person name="Conor M."/>
            <person name="Antonella G."/>
            <person name="Elisabetta G."/>
            <person name="Giulia F.S."/>
            <person name="Sara T."/>
            <person name="Anna F."/>
            <person name="Clotilde B."/>
            <person name="Roberto B."/>
            <person name="Veronica D.S."/>
            <person name="Fabio R."/>
            <person name="Monica P."/>
            <person name="Olivier J."/>
            <person name="Enrico T."/>
            <person name="Nicola S."/>
        </authorList>
    </citation>
    <scope>NUCLEOTIDE SEQUENCE [LARGE SCALE GENOMIC DNA]</scope>
    <source>
        <strain evidence="1 2">DSM 44616</strain>
    </source>
</reference>
<dbReference type="Gene3D" id="3.30.530.20">
    <property type="match status" value="1"/>
</dbReference>
<dbReference type="InterPro" id="IPR023393">
    <property type="entry name" value="START-like_dom_sf"/>
</dbReference>
<dbReference type="EMBL" id="LQPR01000026">
    <property type="protein sequence ID" value="ORW71982.1"/>
    <property type="molecule type" value="Genomic_DNA"/>
</dbReference>
<keyword evidence="2" id="KW-1185">Reference proteome</keyword>
<evidence type="ECO:0000313" key="1">
    <source>
        <dbReference type="EMBL" id="ORW71982.1"/>
    </source>
</evidence>
<comment type="caution">
    <text evidence="1">The sequence shown here is derived from an EMBL/GenBank/DDBJ whole genome shotgun (WGS) entry which is preliminary data.</text>
</comment>
<gene>
    <name evidence="1" type="ORF">AWC23_12060</name>
</gene>
<accession>A0AAJ3NQX8</accession>
<protein>
    <submittedName>
        <fullName evidence="1">Uncharacterized protein</fullName>
    </submittedName>
</protein>
<dbReference type="AlphaFoldDB" id="A0AAJ3NQX8"/>
<evidence type="ECO:0000313" key="2">
    <source>
        <dbReference type="Proteomes" id="UP000193387"/>
    </source>
</evidence>
<name>A0AAJ3NQX8_9MYCO</name>
<proteinExistence type="predicted"/>
<sequence>MPRGRRYALGVVSAASAIGAAIGYRKLVRPWMYAWGACAGEMNAGLPGDELVAACTMRTTRGVTIDASPEAVWQWLVQIGEDRGGFYSYDWLERLVGARIRNTATVRQEWQRLHVGSIIWLARRYGRSAQMVVAAVEPGSHLVMVSPSDFRRVQNGAKASGSWAFYLRPYGLGTRLLARGCGGAVGHIGFDVPHFVMEQKMLRGIRDRASRS</sequence>
<dbReference type="SUPFAM" id="SSF55961">
    <property type="entry name" value="Bet v1-like"/>
    <property type="match status" value="1"/>
</dbReference>
<organism evidence="1 2">
    <name type="scientific">Mycobacterium saskatchewanense</name>
    <dbReference type="NCBI Taxonomy" id="220927"/>
    <lineage>
        <taxon>Bacteria</taxon>
        <taxon>Bacillati</taxon>
        <taxon>Actinomycetota</taxon>
        <taxon>Actinomycetes</taxon>
        <taxon>Mycobacteriales</taxon>
        <taxon>Mycobacteriaceae</taxon>
        <taxon>Mycobacterium</taxon>
        <taxon>Mycobacterium simiae complex</taxon>
    </lineage>
</organism>
<dbReference type="Proteomes" id="UP000193387">
    <property type="component" value="Unassembled WGS sequence"/>
</dbReference>